<reference evidence="4 5" key="1">
    <citation type="journal article" date="2022" name="Nat. Plants">
        <title>Genomes of leafy and leafless Platanthera orchids illuminate the evolution of mycoheterotrophy.</title>
        <authorList>
            <person name="Li M.H."/>
            <person name="Liu K.W."/>
            <person name="Li Z."/>
            <person name="Lu H.C."/>
            <person name="Ye Q.L."/>
            <person name="Zhang D."/>
            <person name="Wang J.Y."/>
            <person name="Li Y.F."/>
            <person name="Zhong Z.M."/>
            <person name="Liu X."/>
            <person name="Yu X."/>
            <person name="Liu D.K."/>
            <person name="Tu X.D."/>
            <person name="Liu B."/>
            <person name="Hao Y."/>
            <person name="Liao X.Y."/>
            <person name="Jiang Y.T."/>
            <person name="Sun W.H."/>
            <person name="Chen J."/>
            <person name="Chen Y.Q."/>
            <person name="Ai Y."/>
            <person name="Zhai J.W."/>
            <person name="Wu S.S."/>
            <person name="Zhou Z."/>
            <person name="Hsiao Y.Y."/>
            <person name="Wu W.L."/>
            <person name="Chen Y.Y."/>
            <person name="Lin Y.F."/>
            <person name="Hsu J.L."/>
            <person name="Li C.Y."/>
            <person name="Wang Z.W."/>
            <person name="Zhao X."/>
            <person name="Zhong W.Y."/>
            <person name="Ma X.K."/>
            <person name="Ma L."/>
            <person name="Huang J."/>
            <person name="Chen G.Z."/>
            <person name="Huang M.Z."/>
            <person name="Huang L."/>
            <person name="Peng D.H."/>
            <person name="Luo Y.B."/>
            <person name="Zou S.Q."/>
            <person name="Chen S.P."/>
            <person name="Lan S."/>
            <person name="Tsai W.C."/>
            <person name="Van de Peer Y."/>
            <person name="Liu Z.J."/>
        </authorList>
    </citation>
    <scope>NUCLEOTIDE SEQUENCE [LARGE SCALE GENOMIC DNA]</scope>
    <source>
        <strain evidence="4">Lor287</strain>
    </source>
</reference>
<dbReference type="AlphaFoldDB" id="A0AAP0AV30"/>
<dbReference type="Gene3D" id="3.40.1180.10">
    <property type="entry name" value="Decaprenyl diphosphate synthase-like"/>
    <property type="match status" value="1"/>
</dbReference>
<dbReference type="SUPFAM" id="SSF64005">
    <property type="entry name" value="Undecaprenyl diphosphate synthase"/>
    <property type="match status" value="1"/>
</dbReference>
<comment type="similarity">
    <text evidence="1 3">Belongs to the UPP synthase family.</text>
</comment>
<dbReference type="PANTHER" id="PTHR10291">
    <property type="entry name" value="DEHYDRODOLICHYL DIPHOSPHATE SYNTHASE FAMILY MEMBER"/>
    <property type="match status" value="1"/>
</dbReference>
<evidence type="ECO:0000256" key="3">
    <source>
        <dbReference type="RuleBase" id="RU363018"/>
    </source>
</evidence>
<accession>A0AAP0AV30</accession>
<name>A0AAP0AV30_9ASPA</name>
<gene>
    <name evidence="4" type="ORF">KSP39_PZI022769</name>
</gene>
<dbReference type="NCBIfam" id="TIGR00055">
    <property type="entry name" value="uppS"/>
    <property type="match status" value="1"/>
</dbReference>
<organism evidence="4 5">
    <name type="scientific">Platanthera zijinensis</name>
    <dbReference type="NCBI Taxonomy" id="2320716"/>
    <lineage>
        <taxon>Eukaryota</taxon>
        <taxon>Viridiplantae</taxon>
        <taxon>Streptophyta</taxon>
        <taxon>Embryophyta</taxon>
        <taxon>Tracheophyta</taxon>
        <taxon>Spermatophyta</taxon>
        <taxon>Magnoliopsida</taxon>
        <taxon>Liliopsida</taxon>
        <taxon>Asparagales</taxon>
        <taxon>Orchidaceae</taxon>
        <taxon>Orchidoideae</taxon>
        <taxon>Orchideae</taxon>
        <taxon>Orchidinae</taxon>
        <taxon>Platanthera</taxon>
    </lineage>
</organism>
<dbReference type="HAMAP" id="MF_01139">
    <property type="entry name" value="ISPT"/>
    <property type="match status" value="1"/>
</dbReference>
<protein>
    <recommendedName>
        <fullName evidence="3">Alkyl transferase</fullName>
        <ecNumber evidence="3">2.5.1.-</ecNumber>
    </recommendedName>
</protein>
<evidence type="ECO:0000256" key="2">
    <source>
        <dbReference type="ARBA" id="ARBA00022679"/>
    </source>
</evidence>
<dbReference type="InterPro" id="IPR001441">
    <property type="entry name" value="UPP_synth-like"/>
</dbReference>
<dbReference type="Pfam" id="PF01255">
    <property type="entry name" value="Prenyltransf"/>
    <property type="match status" value="1"/>
</dbReference>
<dbReference type="GO" id="GO:0005783">
    <property type="term" value="C:endoplasmic reticulum"/>
    <property type="evidence" value="ECO:0007669"/>
    <property type="project" value="TreeGrafter"/>
</dbReference>
<dbReference type="GO" id="GO:0016094">
    <property type="term" value="P:polyprenol biosynthetic process"/>
    <property type="evidence" value="ECO:0007669"/>
    <property type="project" value="TreeGrafter"/>
</dbReference>
<evidence type="ECO:0000313" key="5">
    <source>
        <dbReference type="Proteomes" id="UP001418222"/>
    </source>
</evidence>
<dbReference type="CDD" id="cd00475">
    <property type="entry name" value="Cis_IPPS"/>
    <property type="match status" value="1"/>
</dbReference>
<dbReference type="EC" id="2.5.1.-" evidence="3"/>
<comment type="caution">
    <text evidence="4">The sequence shown here is derived from an EMBL/GenBank/DDBJ whole genome shotgun (WGS) entry which is preliminary data.</text>
</comment>
<dbReference type="Proteomes" id="UP001418222">
    <property type="component" value="Unassembled WGS sequence"/>
</dbReference>
<dbReference type="EMBL" id="JBBWWQ010000020">
    <property type="protein sequence ID" value="KAK8916272.1"/>
    <property type="molecule type" value="Genomic_DNA"/>
</dbReference>
<keyword evidence="2 3" id="KW-0808">Transferase</keyword>
<keyword evidence="5" id="KW-1185">Reference proteome</keyword>
<dbReference type="InterPro" id="IPR036424">
    <property type="entry name" value="UPP_synth-like_sf"/>
</dbReference>
<proteinExistence type="inferred from homology"/>
<sequence>MANLLTPLLQFLLSGLDLALLYLRRCLFQILASAPLPHHVSFILDGNRRYARKYDLPPGDAHQTGFRNLVRILRYCAELGLPCVSIFAFSIDNFRRTPHEIATLMSLFREKLLALRDDIALLNDAGIRIHFIGDISLLDQDIRDLVLHLAEETKGNDRLDLLLCIAYSTRYEMVRGARGACEEVLARARGGGTAGGVTVADVEREMYLTGYPEPDLLVRTSGEWRMSNFVQWQSGGCMLHSPGCLWPELSLRHLVSAVVRFQRGRDYLRDARSKIWFYDRCDFKRS</sequence>
<evidence type="ECO:0000313" key="4">
    <source>
        <dbReference type="EMBL" id="KAK8916272.1"/>
    </source>
</evidence>
<dbReference type="GO" id="GO:0045547">
    <property type="term" value="F:ditrans,polycis-polyprenyl diphosphate synthase [(2E,6E)-farnesyl diphosphate specific] activity"/>
    <property type="evidence" value="ECO:0007669"/>
    <property type="project" value="TreeGrafter"/>
</dbReference>
<dbReference type="PANTHER" id="PTHR10291:SF43">
    <property type="entry name" value="DEHYDRODOLICHYL DIPHOSPHATE SYNTHASE COMPLEX SUBUNIT DHDDS"/>
    <property type="match status" value="1"/>
</dbReference>
<evidence type="ECO:0000256" key="1">
    <source>
        <dbReference type="ARBA" id="ARBA00005432"/>
    </source>
</evidence>